<dbReference type="Pfam" id="PF07077">
    <property type="entry name" value="DUF1345"/>
    <property type="match status" value="1"/>
</dbReference>
<name>A0ABX6T325_9SPHN</name>
<feature type="transmembrane region" description="Helical" evidence="1">
    <location>
        <begin position="72"/>
        <end position="94"/>
    </location>
</feature>
<dbReference type="InterPro" id="IPR009781">
    <property type="entry name" value="DUF1345"/>
</dbReference>
<dbReference type="EMBL" id="CP060780">
    <property type="protein sequence ID" value="QNP44060.1"/>
    <property type="molecule type" value="Genomic_DNA"/>
</dbReference>
<dbReference type="RefSeq" id="WP_187715482.1">
    <property type="nucleotide sequence ID" value="NZ_BAABJC010000001.1"/>
</dbReference>
<evidence type="ECO:0000313" key="3">
    <source>
        <dbReference type="Proteomes" id="UP000516134"/>
    </source>
</evidence>
<evidence type="ECO:0000313" key="2">
    <source>
        <dbReference type="EMBL" id="QNP44060.1"/>
    </source>
</evidence>
<feature type="transmembrane region" description="Helical" evidence="1">
    <location>
        <begin position="33"/>
        <end position="52"/>
    </location>
</feature>
<evidence type="ECO:0000256" key="1">
    <source>
        <dbReference type="SAM" id="Phobius"/>
    </source>
</evidence>
<keyword evidence="1" id="KW-1133">Transmembrane helix</keyword>
<accession>A0ABX6T325</accession>
<sequence>MSKFAPARFTAFVVLLIAGCALMTWLWHPLKGIMSGFDIAALVFLVSCVPLLNDDSGQMRKQSKENDVNRGLLLGISVTVTTVILVAVGAVIAGSEAAKVLDVALIVATLIIAWLFGNMVYAFHYAHMYYLPNEKGRGDAGGIKFPDTKEPDYWDFVYFAFTLGMTFQTSDCDINSPAIRRVVVGHCMAAFVFNLGVLAFTINALGS</sequence>
<dbReference type="Proteomes" id="UP000516134">
    <property type="component" value="Chromosome"/>
</dbReference>
<dbReference type="PROSITE" id="PS51257">
    <property type="entry name" value="PROKAR_LIPOPROTEIN"/>
    <property type="match status" value="1"/>
</dbReference>
<keyword evidence="1" id="KW-0472">Membrane</keyword>
<keyword evidence="3" id="KW-1185">Reference proteome</keyword>
<organism evidence="2 3">
    <name type="scientific">Sphingomonas daechungensis</name>
    <dbReference type="NCBI Taxonomy" id="1176646"/>
    <lineage>
        <taxon>Bacteria</taxon>
        <taxon>Pseudomonadati</taxon>
        <taxon>Pseudomonadota</taxon>
        <taxon>Alphaproteobacteria</taxon>
        <taxon>Sphingomonadales</taxon>
        <taxon>Sphingomonadaceae</taxon>
        <taxon>Sphingomonas</taxon>
    </lineage>
</organism>
<feature type="transmembrane region" description="Helical" evidence="1">
    <location>
        <begin position="7"/>
        <end position="27"/>
    </location>
</feature>
<protein>
    <submittedName>
        <fullName evidence="2">DUF1345 domain-containing protein</fullName>
    </submittedName>
</protein>
<keyword evidence="1" id="KW-0812">Transmembrane</keyword>
<feature type="transmembrane region" description="Helical" evidence="1">
    <location>
        <begin position="100"/>
        <end position="123"/>
    </location>
</feature>
<reference evidence="2 3" key="1">
    <citation type="submission" date="2020-08" db="EMBL/GenBank/DDBJ databases">
        <title>Genome sequence of Sphingomonas daechungensis KACC 18115T.</title>
        <authorList>
            <person name="Hyun D.-W."/>
            <person name="Bae J.-W."/>
        </authorList>
    </citation>
    <scope>NUCLEOTIDE SEQUENCE [LARGE SCALE GENOMIC DNA]</scope>
    <source>
        <strain evidence="2 3">KACC 18115</strain>
    </source>
</reference>
<proteinExistence type="predicted"/>
<feature type="transmembrane region" description="Helical" evidence="1">
    <location>
        <begin position="183"/>
        <end position="205"/>
    </location>
</feature>
<gene>
    <name evidence="2" type="ORF">H9L15_05730</name>
</gene>